<evidence type="ECO:0000256" key="2">
    <source>
        <dbReference type="ARBA" id="ARBA00011738"/>
    </source>
</evidence>
<organism evidence="9 10">
    <name type="scientific">Vreelandella neptunia</name>
    <dbReference type="NCBI Taxonomy" id="115551"/>
    <lineage>
        <taxon>Bacteria</taxon>
        <taxon>Pseudomonadati</taxon>
        <taxon>Pseudomonadota</taxon>
        <taxon>Gammaproteobacteria</taxon>
        <taxon>Oceanospirillales</taxon>
        <taxon>Halomonadaceae</taxon>
        <taxon>Vreelandella</taxon>
    </lineage>
</organism>
<evidence type="ECO:0000259" key="8">
    <source>
        <dbReference type="Pfam" id="PF01636"/>
    </source>
</evidence>
<dbReference type="EC" id="2.7.1.100" evidence="3"/>
<evidence type="ECO:0000313" key="9">
    <source>
        <dbReference type="EMBL" id="MCH4811577.1"/>
    </source>
</evidence>
<dbReference type="InterPro" id="IPR009212">
    <property type="entry name" value="Methylthioribose_kinase"/>
</dbReference>
<keyword evidence="4 9" id="KW-0808">Transferase</keyword>
<keyword evidence="7" id="KW-0067">ATP-binding</keyword>
<dbReference type="GO" id="GO:0046522">
    <property type="term" value="F:S-methyl-5-thioribose kinase activity"/>
    <property type="evidence" value="ECO:0007669"/>
    <property type="project" value="UniProtKB-EC"/>
</dbReference>
<sequence>MQRFGEDWPVEIDQHYRALSVDTLSQRLGGVEAVASRVGGYPTSWGIREVGDGNLNLVFIVSGDVGSVVVKQALPYVRMVGESWPLPIYRAHFEYYALVRQAKRAPGIAPEVYHFDKPQALFVMEYLHPHTILRRKLINGERVAQLGETIGQFCARTAFRGSELSLSSPEKKADVGLFSGNVAIPAITESLVFTDPYYGAEMNHHTPELSPVVDELRRNARLKAKVQRLLMKFTSNTETMLHGDLHSGSIMATDTDVRVIDPEFSQYGPMAFDLGMAVANFLMAYFSQPAHRSEDELETYQTWILSVIEACFSSFDAEFRHLWQTERSGILYPKALFEEQGNSADDACDALLDEIRLDALAYCGIEMHRRVLSLAHNADFEEIKDTALRAKLEARNVLMGQALIMEPEAYSNLTALTDLAKAYNQQEVL</sequence>
<dbReference type="Gene3D" id="3.90.1200.10">
    <property type="match status" value="1"/>
</dbReference>
<name>A0ABS9S635_9GAMM</name>
<dbReference type="PIRSF" id="PIRSF031134">
    <property type="entry name" value="MTRK"/>
    <property type="match status" value="1"/>
</dbReference>
<dbReference type="EMBL" id="JAKVTW010000005">
    <property type="protein sequence ID" value="MCH4811577.1"/>
    <property type="molecule type" value="Genomic_DNA"/>
</dbReference>
<dbReference type="PANTHER" id="PTHR34273">
    <property type="entry name" value="METHYLTHIORIBOSE KINASE"/>
    <property type="match status" value="1"/>
</dbReference>
<evidence type="ECO:0000313" key="10">
    <source>
        <dbReference type="Proteomes" id="UP001320609"/>
    </source>
</evidence>
<proteinExistence type="inferred from homology"/>
<evidence type="ECO:0000256" key="4">
    <source>
        <dbReference type="ARBA" id="ARBA00022679"/>
    </source>
</evidence>
<comment type="subunit">
    <text evidence="2">Homodimer.</text>
</comment>
<evidence type="ECO:0000256" key="3">
    <source>
        <dbReference type="ARBA" id="ARBA00012128"/>
    </source>
</evidence>
<comment type="caution">
    <text evidence="9">The sequence shown here is derived from an EMBL/GenBank/DDBJ whole genome shotgun (WGS) entry which is preliminary data.</text>
</comment>
<dbReference type="PANTHER" id="PTHR34273:SF2">
    <property type="entry name" value="METHYLTHIORIBOSE KINASE"/>
    <property type="match status" value="1"/>
</dbReference>
<gene>
    <name evidence="9" type="primary">mtnK</name>
    <name evidence="9" type="ORF">MLE19_09555</name>
</gene>
<dbReference type="Gene3D" id="3.30.200.20">
    <property type="entry name" value="Phosphorylase Kinase, domain 1"/>
    <property type="match status" value="1"/>
</dbReference>
<dbReference type="SUPFAM" id="SSF56112">
    <property type="entry name" value="Protein kinase-like (PK-like)"/>
    <property type="match status" value="1"/>
</dbReference>
<evidence type="ECO:0000256" key="6">
    <source>
        <dbReference type="ARBA" id="ARBA00022777"/>
    </source>
</evidence>
<keyword evidence="5" id="KW-0547">Nucleotide-binding</keyword>
<feature type="domain" description="Aminoglycoside phosphotransferase" evidence="8">
    <location>
        <begin position="47"/>
        <end position="285"/>
    </location>
</feature>
<evidence type="ECO:0000256" key="7">
    <source>
        <dbReference type="ARBA" id="ARBA00022840"/>
    </source>
</evidence>
<dbReference type="NCBIfam" id="TIGR01767">
    <property type="entry name" value="MTRK"/>
    <property type="match status" value="1"/>
</dbReference>
<protein>
    <recommendedName>
        <fullName evidence="3">S-methyl-5-thioribose kinase</fullName>
        <ecNumber evidence="3">2.7.1.100</ecNumber>
    </recommendedName>
</protein>
<keyword evidence="6 9" id="KW-0418">Kinase</keyword>
<dbReference type="RefSeq" id="WP_240717950.1">
    <property type="nucleotide sequence ID" value="NZ_JAKVTW010000005.1"/>
</dbReference>
<reference evidence="9 10" key="1">
    <citation type="submission" date="2022-03" db="EMBL/GenBank/DDBJ databases">
        <title>Genomic signatures underlying metal tolerance in selected Arctic bacterial isolates.</title>
        <authorList>
            <person name="Thomas F.A."/>
            <person name="Venkatachalam S."/>
            <person name="Krishnan K.P."/>
        </authorList>
    </citation>
    <scope>NUCLEOTIDE SEQUENCE [LARGE SCALE GENOMIC DNA]</scope>
    <source>
        <strain evidence="9 10">HM116</strain>
    </source>
</reference>
<evidence type="ECO:0000256" key="1">
    <source>
        <dbReference type="ARBA" id="ARBA00010165"/>
    </source>
</evidence>
<keyword evidence="10" id="KW-1185">Reference proteome</keyword>
<dbReference type="Proteomes" id="UP001320609">
    <property type="component" value="Unassembled WGS sequence"/>
</dbReference>
<accession>A0ABS9S635</accession>
<evidence type="ECO:0000256" key="5">
    <source>
        <dbReference type="ARBA" id="ARBA00022741"/>
    </source>
</evidence>
<dbReference type="InterPro" id="IPR011009">
    <property type="entry name" value="Kinase-like_dom_sf"/>
</dbReference>
<dbReference type="InterPro" id="IPR002575">
    <property type="entry name" value="Aminoglycoside_PTrfase"/>
</dbReference>
<comment type="similarity">
    <text evidence="1">Belongs to the methylthioribose kinase family.</text>
</comment>
<dbReference type="Pfam" id="PF01636">
    <property type="entry name" value="APH"/>
    <property type="match status" value="1"/>
</dbReference>